<feature type="domain" description="Multidrug resistance protein MdtA-like alpha-helical hairpin" evidence="4">
    <location>
        <begin position="121"/>
        <end position="188"/>
    </location>
</feature>
<proteinExistence type="inferred from homology"/>
<dbReference type="PANTHER" id="PTHR30469:SF12">
    <property type="entry name" value="MULTIDRUG RESISTANCE PROTEIN MDTA"/>
    <property type="match status" value="1"/>
</dbReference>
<dbReference type="Pfam" id="PF25876">
    <property type="entry name" value="HH_MFP_RND"/>
    <property type="match status" value="1"/>
</dbReference>
<feature type="domain" description="Multidrug resistance protein MdtA-like barrel-sandwich hybrid" evidence="5">
    <location>
        <begin position="79"/>
        <end position="217"/>
    </location>
</feature>
<dbReference type="RefSeq" id="WP_105353136.1">
    <property type="nucleotide sequence ID" value="NZ_PUIB01000011.1"/>
</dbReference>
<dbReference type="NCBIfam" id="TIGR01730">
    <property type="entry name" value="RND_mfp"/>
    <property type="match status" value="1"/>
</dbReference>
<feature type="transmembrane region" description="Helical" evidence="3">
    <location>
        <begin position="12"/>
        <end position="32"/>
    </location>
</feature>
<dbReference type="Proteomes" id="UP000239388">
    <property type="component" value="Unassembled WGS sequence"/>
</dbReference>
<dbReference type="GO" id="GO:1990281">
    <property type="term" value="C:efflux pump complex"/>
    <property type="evidence" value="ECO:0007669"/>
    <property type="project" value="TreeGrafter"/>
</dbReference>
<dbReference type="InterPro" id="IPR006143">
    <property type="entry name" value="RND_pump_MFP"/>
</dbReference>
<evidence type="ECO:0000259" key="4">
    <source>
        <dbReference type="Pfam" id="PF25876"/>
    </source>
</evidence>
<evidence type="ECO:0000256" key="3">
    <source>
        <dbReference type="SAM" id="Phobius"/>
    </source>
</evidence>
<evidence type="ECO:0000256" key="2">
    <source>
        <dbReference type="SAM" id="Coils"/>
    </source>
</evidence>
<dbReference type="AlphaFoldDB" id="A0A2S8G1B3"/>
<accession>A0A2S8G1B3</accession>
<dbReference type="GO" id="GO:0015562">
    <property type="term" value="F:efflux transmembrane transporter activity"/>
    <property type="evidence" value="ECO:0007669"/>
    <property type="project" value="TreeGrafter"/>
</dbReference>
<dbReference type="Gene3D" id="1.10.287.470">
    <property type="entry name" value="Helix hairpin bin"/>
    <property type="match status" value="1"/>
</dbReference>
<sequence length="414" mass="44815">MSTPPNFASNLLGLVLRIGFPCAILAAGWFGFQYLADQAERPPAPKAKEFLLRSRVEEMEVVDYAVEVKTHAVVQPHNLVTISSQVSGAVAKVSPLFEVGAYFREGETLVEIDPRDYKTALSMAKSQLTAAQSELKLAKVVEDRKLRLIESNAVSQGEVDAASASREQAEANVALAESQVEQAELELERTKVIAPFNGRVKSKLIGLGQLAGNNTPLGEVFAIDYVEVRLPISGEQRKFLDLPEFPGDPPIRVELRDGINASNDTVWTGQIVRTEGVLDEDSRDLFAIARIDDPFGRESGKPPLRISQPVLASIEGKVLKDVIALPRGAVRQLDNIVLVNRANKTLLPLKIEALWSDAEKVIVPSAAIPQGTWLATTPLPFTPKGAEIEIIPPAETSVSIADSTAADSDTNTTN</sequence>
<dbReference type="OrthoDB" id="9781888at2"/>
<dbReference type="Pfam" id="PF25917">
    <property type="entry name" value="BSH_RND"/>
    <property type="match status" value="1"/>
</dbReference>
<gene>
    <name evidence="6" type="ORF">C5Y98_08175</name>
</gene>
<keyword evidence="3" id="KW-0472">Membrane</keyword>
<comment type="similarity">
    <text evidence="1">Belongs to the membrane fusion protein (MFP) (TC 8.A.1) family.</text>
</comment>
<dbReference type="Gene3D" id="2.40.50.100">
    <property type="match status" value="1"/>
</dbReference>
<keyword evidence="3" id="KW-0812">Transmembrane</keyword>
<dbReference type="InterPro" id="IPR058624">
    <property type="entry name" value="MdtA-like_HH"/>
</dbReference>
<comment type="caution">
    <text evidence="6">The sequence shown here is derived from an EMBL/GenBank/DDBJ whole genome shotgun (WGS) entry which is preliminary data.</text>
</comment>
<dbReference type="SUPFAM" id="SSF111369">
    <property type="entry name" value="HlyD-like secretion proteins"/>
    <property type="match status" value="1"/>
</dbReference>
<dbReference type="PANTHER" id="PTHR30469">
    <property type="entry name" value="MULTIDRUG RESISTANCE PROTEIN MDTA"/>
    <property type="match status" value="1"/>
</dbReference>
<evidence type="ECO:0000313" key="7">
    <source>
        <dbReference type="Proteomes" id="UP000239388"/>
    </source>
</evidence>
<keyword evidence="3" id="KW-1133">Transmembrane helix</keyword>
<keyword evidence="2" id="KW-0175">Coiled coil</keyword>
<dbReference type="InterPro" id="IPR058625">
    <property type="entry name" value="MdtA-like_BSH"/>
</dbReference>
<evidence type="ECO:0000313" key="6">
    <source>
        <dbReference type="EMBL" id="PQO38051.1"/>
    </source>
</evidence>
<protein>
    <submittedName>
        <fullName evidence="6">Efflux RND transporter periplasmic adaptor subunit</fullName>
    </submittedName>
</protein>
<evidence type="ECO:0000256" key="1">
    <source>
        <dbReference type="ARBA" id="ARBA00009477"/>
    </source>
</evidence>
<dbReference type="Gene3D" id="2.40.30.170">
    <property type="match status" value="1"/>
</dbReference>
<evidence type="ECO:0000259" key="5">
    <source>
        <dbReference type="Pfam" id="PF25917"/>
    </source>
</evidence>
<dbReference type="EMBL" id="PUIB01000011">
    <property type="protein sequence ID" value="PQO38051.1"/>
    <property type="molecule type" value="Genomic_DNA"/>
</dbReference>
<feature type="coiled-coil region" evidence="2">
    <location>
        <begin position="159"/>
        <end position="193"/>
    </location>
</feature>
<name>A0A2S8G1B3_9BACT</name>
<reference evidence="6 7" key="1">
    <citation type="submission" date="2018-02" db="EMBL/GenBank/DDBJ databases">
        <title>Comparative genomes isolates from brazilian mangrove.</title>
        <authorList>
            <person name="Araujo J.E."/>
            <person name="Taketani R.G."/>
            <person name="Silva M.C.P."/>
            <person name="Loureco M.V."/>
            <person name="Andreote F.D."/>
        </authorList>
    </citation>
    <scope>NUCLEOTIDE SEQUENCE [LARGE SCALE GENOMIC DNA]</scope>
    <source>
        <strain evidence="6 7">NAP PRIS-MGV</strain>
    </source>
</reference>
<organism evidence="6 7">
    <name type="scientific">Blastopirellula marina</name>
    <dbReference type="NCBI Taxonomy" id="124"/>
    <lineage>
        <taxon>Bacteria</taxon>
        <taxon>Pseudomonadati</taxon>
        <taxon>Planctomycetota</taxon>
        <taxon>Planctomycetia</taxon>
        <taxon>Pirellulales</taxon>
        <taxon>Pirellulaceae</taxon>
        <taxon>Blastopirellula</taxon>
    </lineage>
</organism>